<keyword evidence="1" id="KW-0472">Membrane</keyword>
<dbReference type="AlphaFoldDB" id="A0A1I5CG24"/>
<keyword evidence="1" id="KW-0812">Transmembrane</keyword>
<keyword evidence="3" id="KW-1185">Reference proteome</keyword>
<protein>
    <submittedName>
        <fullName evidence="2">Uncharacterized protein</fullName>
    </submittedName>
</protein>
<accession>A0A1I5CG24</accession>
<sequence length="81" mass="9518">MKVSLLKKYTFGLVISILLIIINNELIKKSIEHMSNNRLINLSTLILFFFNPIINLITLIGIVLTYYFIIKIYIIIFQKEN</sequence>
<gene>
    <name evidence="2" type="ORF">SAMN04489757_10339</name>
</gene>
<proteinExistence type="predicted"/>
<evidence type="ECO:0000256" key="1">
    <source>
        <dbReference type="SAM" id="Phobius"/>
    </source>
</evidence>
<evidence type="ECO:0000313" key="3">
    <source>
        <dbReference type="Proteomes" id="UP000198806"/>
    </source>
</evidence>
<feature type="transmembrane region" description="Helical" evidence="1">
    <location>
        <begin position="6"/>
        <end position="27"/>
    </location>
</feature>
<evidence type="ECO:0000313" key="2">
    <source>
        <dbReference type="EMBL" id="SFN85857.1"/>
    </source>
</evidence>
<dbReference type="EMBL" id="FOWD01000003">
    <property type="protein sequence ID" value="SFN85857.1"/>
    <property type="molecule type" value="Genomic_DNA"/>
</dbReference>
<keyword evidence="1" id="KW-1133">Transmembrane helix</keyword>
<name>A0A1I5CG24_9FIRM</name>
<organism evidence="2 3">
    <name type="scientific">Anaerocolumna aminovalerica</name>
    <dbReference type="NCBI Taxonomy" id="1527"/>
    <lineage>
        <taxon>Bacteria</taxon>
        <taxon>Bacillati</taxon>
        <taxon>Bacillota</taxon>
        <taxon>Clostridia</taxon>
        <taxon>Lachnospirales</taxon>
        <taxon>Lachnospiraceae</taxon>
        <taxon>Anaerocolumna</taxon>
    </lineage>
</organism>
<reference evidence="2 3" key="1">
    <citation type="submission" date="2016-10" db="EMBL/GenBank/DDBJ databases">
        <authorList>
            <person name="de Groot N.N."/>
        </authorList>
    </citation>
    <scope>NUCLEOTIDE SEQUENCE [LARGE SCALE GENOMIC DNA]</scope>
    <source>
        <strain evidence="2 3">DSM 1283</strain>
    </source>
</reference>
<dbReference type="Proteomes" id="UP000198806">
    <property type="component" value="Unassembled WGS sequence"/>
</dbReference>
<dbReference type="RefSeq" id="WP_091684167.1">
    <property type="nucleotide sequence ID" value="NZ_OAOG01000001.1"/>
</dbReference>
<feature type="transmembrane region" description="Helical" evidence="1">
    <location>
        <begin position="39"/>
        <end position="69"/>
    </location>
</feature>